<keyword evidence="3" id="KW-1185">Reference proteome</keyword>
<dbReference type="RefSeq" id="WP_142259094.1">
    <property type="nucleotide sequence ID" value="NZ_BMPV01000007.1"/>
</dbReference>
<feature type="chain" id="PRO_5021876276" evidence="1">
    <location>
        <begin position="35"/>
        <end position="199"/>
    </location>
</feature>
<dbReference type="OrthoDB" id="3680722at2"/>
<accession>A0A543IWQ6</accession>
<reference evidence="2 3" key="1">
    <citation type="submission" date="2019-06" db="EMBL/GenBank/DDBJ databases">
        <title>Sequencing the genomes of 1000 actinobacteria strains.</title>
        <authorList>
            <person name="Klenk H.-P."/>
        </authorList>
    </citation>
    <scope>NUCLEOTIDE SEQUENCE [LARGE SCALE GENOMIC DNA]</scope>
    <source>
        <strain evidence="2 3">DSM 43186</strain>
    </source>
</reference>
<dbReference type="EMBL" id="VFPQ01000001">
    <property type="protein sequence ID" value="TQM75014.1"/>
    <property type="molecule type" value="Genomic_DNA"/>
</dbReference>
<dbReference type="InterPro" id="IPR006311">
    <property type="entry name" value="TAT_signal"/>
</dbReference>
<name>A0A543IWQ6_9ACTN</name>
<dbReference type="Proteomes" id="UP000319213">
    <property type="component" value="Unassembled WGS sequence"/>
</dbReference>
<keyword evidence="1" id="KW-0732">Signal</keyword>
<gene>
    <name evidence="2" type="ORF">FHX40_1703</name>
</gene>
<evidence type="ECO:0000313" key="2">
    <source>
        <dbReference type="EMBL" id="TQM75014.1"/>
    </source>
</evidence>
<dbReference type="PROSITE" id="PS51318">
    <property type="entry name" value="TAT"/>
    <property type="match status" value="1"/>
</dbReference>
<protein>
    <submittedName>
        <fullName evidence="2">Uncharacterized protein</fullName>
    </submittedName>
</protein>
<sequence length="199" mass="21419">MTQSRNSTARRAGALTALALAAGLLVAPSTAAQASALPAAPQTAVTVSQGTVTLSTSAVTTSTAAAESSALARPANGRILYRRVSGGLGRLKIRNRLSRDVVVTLTRGGKKALSVYVRARKSATVRSIPDGTYRLFWMAGYRYNTSKRRFMVGAVYRRSYQSLRYTTIGNTYRTYTLTLRMSKYGGGSSQPINPRNFPV</sequence>
<evidence type="ECO:0000313" key="3">
    <source>
        <dbReference type="Proteomes" id="UP000319213"/>
    </source>
</evidence>
<feature type="signal peptide" evidence="1">
    <location>
        <begin position="1"/>
        <end position="34"/>
    </location>
</feature>
<comment type="caution">
    <text evidence="2">The sequence shown here is derived from an EMBL/GenBank/DDBJ whole genome shotgun (WGS) entry which is preliminary data.</text>
</comment>
<proteinExistence type="predicted"/>
<organism evidence="2 3">
    <name type="scientific">Thermopolyspora flexuosa</name>
    <dbReference type="NCBI Taxonomy" id="103836"/>
    <lineage>
        <taxon>Bacteria</taxon>
        <taxon>Bacillati</taxon>
        <taxon>Actinomycetota</taxon>
        <taxon>Actinomycetes</taxon>
        <taxon>Streptosporangiales</taxon>
        <taxon>Streptosporangiaceae</taxon>
        <taxon>Thermopolyspora</taxon>
    </lineage>
</organism>
<dbReference type="AlphaFoldDB" id="A0A543IWQ6"/>
<evidence type="ECO:0000256" key="1">
    <source>
        <dbReference type="SAM" id="SignalP"/>
    </source>
</evidence>